<name>A0AAJ1X3M3_9RHOB</name>
<keyword evidence="2" id="KW-1185">Reference proteome</keyword>
<proteinExistence type="predicted"/>
<reference evidence="1" key="1">
    <citation type="submission" date="2022-07" db="EMBL/GenBank/DDBJ databases">
        <authorList>
            <person name="Otstavnykh N."/>
            <person name="Isaeva M."/>
            <person name="Bystritskaya E."/>
        </authorList>
    </citation>
    <scope>NUCLEOTIDE SEQUENCE</scope>
    <source>
        <strain evidence="1">10Alg 79</strain>
    </source>
</reference>
<dbReference type="EMBL" id="JANFFA010000001">
    <property type="protein sequence ID" value="MDQ2093443.1"/>
    <property type="molecule type" value="Genomic_DNA"/>
</dbReference>
<evidence type="ECO:0000313" key="1">
    <source>
        <dbReference type="EMBL" id="MDQ2093443.1"/>
    </source>
</evidence>
<accession>A0AAJ1X3M3</accession>
<dbReference type="SUPFAM" id="SSF81593">
    <property type="entry name" value="Nucleotidyltransferase substrate binding subunit/domain"/>
    <property type="match status" value="1"/>
</dbReference>
<reference evidence="1" key="2">
    <citation type="submission" date="2023-04" db="EMBL/GenBank/DDBJ databases">
        <title>'Rhodoalgimonas zhirmunskyi' gen. nov., isolated from a red alga.</title>
        <authorList>
            <person name="Nedashkovskaya O.I."/>
            <person name="Otstavnykh N.Y."/>
            <person name="Bystritskaya E.P."/>
            <person name="Balabanova L.A."/>
            <person name="Isaeva M.P."/>
        </authorList>
    </citation>
    <scope>NUCLEOTIDE SEQUENCE</scope>
    <source>
        <strain evidence="1">10Alg 79</strain>
    </source>
</reference>
<dbReference type="RefSeq" id="WP_317625029.1">
    <property type="nucleotide sequence ID" value="NZ_JANFFA010000001.1"/>
</dbReference>
<comment type="caution">
    <text evidence="1">The sequence shown here is derived from an EMBL/GenBank/DDBJ whole genome shotgun (WGS) entry which is preliminary data.</text>
</comment>
<dbReference type="Proteomes" id="UP001227162">
    <property type="component" value="Unassembled WGS sequence"/>
</dbReference>
<sequence>MQITPIQQHLVREMFWYAADDDYICARLSAQNGLFRHFSWNAAQCVEKLTKCIILLNGGSAKFNHSFFKPLKEKVIEPYKRCFPETLDVSAFCKVKDSMAHYASEELFDFAERIEEYGHTNGRYRQIPARVLPFDLQKLDLLVFFLRRLCAPMPLNASQRKQHILSLQEDFLFTTATQWPTVNGFTFKGKEDALRRDNTANFPELFDELPGGWASAVAAAPLETAKWTGLASTEDLSWLKSVAKI</sequence>
<dbReference type="Gene3D" id="1.20.120.330">
    <property type="entry name" value="Nucleotidyltransferases domain 2"/>
    <property type="match status" value="1"/>
</dbReference>
<protein>
    <recommendedName>
        <fullName evidence="3">HEPN domain-containing protein</fullName>
    </recommendedName>
</protein>
<gene>
    <name evidence="1" type="ORF">NOI20_04915</name>
</gene>
<organism evidence="1 2">
    <name type="scientific">Rhodalgimonas zhirmunskyi</name>
    <dbReference type="NCBI Taxonomy" id="2964767"/>
    <lineage>
        <taxon>Bacteria</taxon>
        <taxon>Pseudomonadati</taxon>
        <taxon>Pseudomonadota</taxon>
        <taxon>Alphaproteobacteria</taxon>
        <taxon>Rhodobacterales</taxon>
        <taxon>Roseobacteraceae</taxon>
        <taxon>Rhodalgimonas</taxon>
    </lineage>
</organism>
<dbReference type="AlphaFoldDB" id="A0AAJ1X3M3"/>
<evidence type="ECO:0000313" key="2">
    <source>
        <dbReference type="Proteomes" id="UP001227162"/>
    </source>
</evidence>
<evidence type="ECO:0008006" key="3">
    <source>
        <dbReference type="Google" id="ProtNLM"/>
    </source>
</evidence>